<dbReference type="FunFam" id="3.30.300.30:FF:000010">
    <property type="entry name" value="Enterobactin synthetase component F"/>
    <property type="match status" value="3"/>
</dbReference>
<dbReference type="InterPro" id="IPR009081">
    <property type="entry name" value="PP-bd_ACP"/>
</dbReference>
<dbReference type="NCBIfam" id="TIGR01720">
    <property type="entry name" value="NRPS-para261"/>
    <property type="match status" value="1"/>
</dbReference>
<feature type="domain" description="Carrier" evidence="8">
    <location>
        <begin position="980"/>
        <end position="1055"/>
    </location>
</feature>
<dbReference type="GO" id="GO:0017000">
    <property type="term" value="P:antibiotic biosynthetic process"/>
    <property type="evidence" value="ECO:0007669"/>
    <property type="project" value="UniProtKB-KW"/>
</dbReference>
<feature type="region of interest" description="Disordered" evidence="7">
    <location>
        <begin position="2744"/>
        <end position="2767"/>
    </location>
</feature>
<dbReference type="InterPro" id="IPR006162">
    <property type="entry name" value="Ppantetheine_attach_site"/>
</dbReference>
<keyword evidence="4" id="KW-0597">Phosphoprotein</keyword>
<protein>
    <submittedName>
        <fullName evidence="9">Amino acid adenylation domain-containing protein</fullName>
    </submittedName>
</protein>
<dbReference type="InterPro" id="IPR020845">
    <property type="entry name" value="AMP-binding_CS"/>
</dbReference>
<dbReference type="InterPro" id="IPR020806">
    <property type="entry name" value="PKS_PP-bd"/>
</dbReference>
<dbReference type="InterPro" id="IPR001242">
    <property type="entry name" value="Condensation_dom"/>
</dbReference>
<dbReference type="FunFam" id="1.10.1200.10:FF:000005">
    <property type="entry name" value="Nonribosomal peptide synthetase 1"/>
    <property type="match status" value="1"/>
</dbReference>
<dbReference type="Pfam" id="PF00550">
    <property type="entry name" value="PP-binding"/>
    <property type="match status" value="3"/>
</dbReference>
<comment type="similarity">
    <text evidence="2">Belongs to the ATP-dependent AMP-binding enzyme family.</text>
</comment>
<dbReference type="SUPFAM" id="SSF56801">
    <property type="entry name" value="Acetyl-CoA synthetase-like"/>
    <property type="match status" value="3"/>
</dbReference>
<dbReference type="PROSITE" id="PS50075">
    <property type="entry name" value="CARRIER"/>
    <property type="match status" value="3"/>
</dbReference>
<evidence type="ECO:0000256" key="2">
    <source>
        <dbReference type="ARBA" id="ARBA00006432"/>
    </source>
</evidence>
<evidence type="ECO:0000313" key="9">
    <source>
        <dbReference type="EMBL" id="QQC92848.1"/>
    </source>
</evidence>
<keyword evidence="5" id="KW-0677">Repeat</keyword>
<evidence type="ECO:0000256" key="7">
    <source>
        <dbReference type="SAM" id="MobiDB-lite"/>
    </source>
</evidence>
<evidence type="ECO:0000313" key="10">
    <source>
        <dbReference type="Proteomes" id="UP000596130"/>
    </source>
</evidence>
<dbReference type="InterPro" id="IPR023213">
    <property type="entry name" value="CAT-like_dom_sf"/>
</dbReference>
<dbReference type="CDD" id="cd05930">
    <property type="entry name" value="A_NRPS"/>
    <property type="match status" value="2"/>
</dbReference>
<dbReference type="Gene3D" id="2.30.38.10">
    <property type="entry name" value="Luciferase, Domain 3"/>
    <property type="match status" value="3"/>
</dbReference>
<dbReference type="CDD" id="cd19540">
    <property type="entry name" value="LCL_NRPS-like"/>
    <property type="match status" value="2"/>
</dbReference>
<dbReference type="InterPro" id="IPR045851">
    <property type="entry name" value="AMP-bd_C_sf"/>
</dbReference>
<reference evidence="9 10" key="1">
    <citation type="submission" date="2020-12" db="EMBL/GenBank/DDBJ databases">
        <title>Identification and biosynthesis of polyene macrolides produced by Streptomyces alfalfae Men-myco-93-63.</title>
        <authorList>
            <person name="Liu D."/>
            <person name="Li Y."/>
            <person name="Liu L."/>
            <person name="Han X."/>
            <person name="Shen F."/>
        </authorList>
    </citation>
    <scope>NUCLEOTIDE SEQUENCE [LARGE SCALE GENOMIC DNA]</scope>
    <source>
        <strain evidence="9 10">Men-myco-93-63</strain>
    </source>
</reference>
<dbReference type="FunFam" id="2.30.38.10:FF:000001">
    <property type="entry name" value="Non-ribosomal peptide synthetase PvdI"/>
    <property type="match status" value="3"/>
</dbReference>
<dbReference type="PROSITE" id="PS00455">
    <property type="entry name" value="AMP_BINDING"/>
    <property type="match status" value="3"/>
</dbReference>
<keyword evidence="6" id="KW-0045">Antibiotic biosynthesis</keyword>
<dbReference type="Pfam" id="PF13193">
    <property type="entry name" value="AMP-binding_C"/>
    <property type="match status" value="3"/>
</dbReference>
<dbReference type="GO" id="GO:0031177">
    <property type="term" value="F:phosphopantetheine binding"/>
    <property type="evidence" value="ECO:0007669"/>
    <property type="project" value="InterPro"/>
</dbReference>
<comment type="cofactor">
    <cofactor evidence="1">
        <name>pantetheine 4'-phosphate</name>
        <dbReference type="ChEBI" id="CHEBI:47942"/>
    </cofactor>
</comment>
<dbReference type="InterPro" id="IPR010071">
    <property type="entry name" value="AA_adenyl_dom"/>
</dbReference>
<dbReference type="EMBL" id="CP065959">
    <property type="protein sequence ID" value="QQC92848.1"/>
    <property type="molecule type" value="Genomic_DNA"/>
</dbReference>
<dbReference type="RefSeq" id="WP_198504482.1">
    <property type="nucleotide sequence ID" value="NZ_CP065959.1"/>
</dbReference>
<gene>
    <name evidence="9" type="ORF">I8755_34210</name>
</gene>
<dbReference type="GO" id="GO:0008610">
    <property type="term" value="P:lipid biosynthetic process"/>
    <property type="evidence" value="ECO:0007669"/>
    <property type="project" value="UniProtKB-ARBA"/>
</dbReference>
<evidence type="ECO:0000256" key="4">
    <source>
        <dbReference type="ARBA" id="ARBA00022553"/>
    </source>
</evidence>
<dbReference type="FunFam" id="3.40.50.980:FF:000001">
    <property type="entry name" value="Non-ribosomal peptide synthetase"/>
    <property type="match status" value="2"/>
</dbReference>
<dbReference type="CDD" id="cd12117">
    <property type="entry name" value="A_NRPS_Srf_like"/>
    <property type="match status" value="1"/>
</dbReference>
<evidence type="ECO:0000259" key="8">
    <source>
        <dbReference type="PROSITE" id="PS50075"/>
    </source>
</evidence>
<dbReference type="GO" id="GO:0003824">
    <property type="term" value="F:catalytic activity"/>
    <property type="evidence" value="ECO:0007669"/>
    <property type="project" value="InterPro"/>
</dbReference>
<dbReference type="GO" id="GO:0043041">
    <property type="term" value="P:amino acid activation for nonribosomal peptide biosynthetic process"/>
    <property type="evidence" value="ECO:0007669"/>
    <property type="project" value="TreeGrafter"/>
</dbReference>
<dbReference type="InterPro" id="IPR036736">
    <property type="entry name" value="ACP-like_sf"/>
</dbReference>
<feature type="domain" description="Carrier" evidence="8">
    <location>
        <begin position="2069"/>
        <end position="2144"/>
    </location>
</feature>
<dbReference type="Gene3D" id="3.30.559.10">
    <property type="entry name" value="Chloramphenicol acetyltransferase-like domain"/>
    <property type="match status" value="4"/>
</dbReference>
<dbReference type="NCBIfam" id="TIGR01733">
    <property type="entry name" value="AA-adenyl-dom"/>
    <property type="match status" value="3"/>
</dbReference>
<proteinExistence type="inferred from homology"/>
<dbReference type="GO" id="GO:0044550">
    <property type="term" value="P:secondary metabolite biosynthetic process"/>
    <property type="evidence" value="ECO:0007669"/>
    <property type="project" value="UniProtKB-ARBA"/>
</dbReference>
<accession>A0A7T4PMK4</accession>
<dbReference type="FunFam" id="3.40.50.12780:FF:000012">
    <property type="entry name" value="Non-ribosomal peptide synthetase"/>
    <property type="match status" value="2"/>
</dbReference>
<sequence>MNGTAGRTLPLLDSQEGIWLAQRVEGSGTMYGVGQYIDIAGPVDAHVCERALRHVVAETETLHARFTEDGDKAVQFLAPDAFPSPLLLSVDLSTDDDPGTAAEEWMRAELRQENGPRSGRPFSFVLFRLAPDRHIWFQRYDHLLMDVFGCSLVSRRFADVYTALLRGRSPEPAGHAPLAELLAEESAYRASERYADDRRYWLDRFADRPDLAAIPGHGPAAGSQSGREGGQEVLREAGHLPPSAVAALRAAAVRAGVSWPRLVVAAFAAFTGRMTGADEAVLSLPVTGRASDRARRTPCTMANLLPVRLPATAGASLLDLARAAGHEIGDVLAHQGYRGERLRRELGWPTGDRWHFGPFVNVLPTAGESLWFGEHRGAVGDLSTRRVEDFGVLVSGWSEDEGMPVVVEANPALYDRAWLRAAHRSFLTFLEKAVSDPSTPVGRIDTVDTAERDAMVKDGNATEQPVAAATVPALLARHLPWSMDAVAITDGEQDMTYGELDAAAGRLASYLAGVGVRRGDRVAVVMERSAELIVTLLAVWRAGAAFVPVDVEYPAERVAFLLADSAPAAVVCTAAHRDALPAGPAKAPVVLDDPGVREAVAACRIDGPATPVPLGAHDLAYVMYTSGSSGVPKGVAVPHGGVAALVGSHAGWRVGAGDAVLMHAPHAFDVALFEVWVPLAAGGRVVIAGPGVVDAARVRAAVADGVTALHVTAGMFRVLAEGSPECFTGLTEVLTGGDVVPPGAVARVREACPRVAVRHLYGPTEATLCATWHVLPAGAASGPALPIGRPLPHRRVYVLDAALRPAPAGVVGELYLAGAGLARGYPGRPEPTAERFVACPFGAGERMYRTGDLVRWTPEGELLFMGRADDQVKVRGFRVEPGEVESVLAAHEAVAQAVVVAREDGGAGGGKRLIGYVVPDAEHAADPGRLREHVAGLLPEYMVPAAVVVLDALPLTVNGKLDRAALPSPDFTGGAEGGRGPATPLEDVLCGLFGEVLGLGRVGADVSFFRLGGDSLLGMRLIARVRAVLDVEVGIGELFGAPTVAGLAGSIEGGHGSGGGRVVLGPWVRPDVVPLSFAQQRMWFLNRMEEAAPGASAAYNLPLALRISGALDVAALESALGDVADRHESLRTVFPDHDGVPYQRVLVGDEARPPLTVTRTDDERLTETLAEELGEGFDLRVDRPWRVRLLVVGPGEFVLSVVAHHVAVDGWSMGVLARDLEAAYAARCEGRGPGWGPLAVQYADYALWQRAVLGELEDPESVSSRQLAFWREALADLPQEIALPVDRARPAVPSFAGRMVPVVAGAGTHAGLVELAGRGRATMFMVVHAAVGVLLAKLGAGEDVPLGTPVAGRGEAALEELAGFFVNTLVLRTDLSGDPTFAELLERVRAADLAAYAHQDVPFERLVEELNPSRSLSRTPLFQVMLALQNVPEPEWRLRGTRVRALPMVAPAARFDLAVTLTERRDERGAPAGLDGDVLLAADLFDEDTAGALARRLVRVLDQVAADPGIRLSDVDVLTADERARVVERWNETAAVSAGGASVPELCAERARRSPDAVAVRCGADAVSYGELEARANRLARHLRGLGVRREDRVGLCLPRGVDMVVGELAVWKAGGAFVPLDPEYPADRLAFMVADSGARVVLGTAATLSGLRVGASAVVPDTGEAAAAKPGARDTAEAGATRFVVLDDAETPAAWAAASPEPLGTSALPDQLAYVIYTSGSTGRPKGVAVAHGGVANLAEVMRPALGVAEGVTVLQFASFSFDAAVLDVAVTLAAGGTLAIASATERAEPAALARMIAASGVSTASVVPSLLSVLDPASVPGVTNWVLGAELLTADLASRWTPRARVWNTYGPTEATVMATAGPVAAGTTASDEPPPIGRPLGNVRIYVLDSRLRPVAPGVVGEAYIAGPGVARGYVGRPGLTAERFVACPFGAGGRMYRTGDLARWTADGQLLFAGRSDEQVKIRGFRVEPGEVEAALSARPGVRLAVVVVREDRPDDRRLVAYVVPEARHELDPRKVRAEAALRLPEHMVPAAVVVLDALPLTVNGKLDRAALPAPDFTARASGREPRTQTEEILCGLFGEVLGLEWVGADDGFFDLGGDSLLAMRLIARVRAVLDVEVGIGELFGAPTVAGLAGLIEGGHGSGGGRVVLRPWVRPDVVPLSFAQQRMWFLNRMEEAAPGASAAYNLPLALRISGALDVAALELALGDVADRHESLRTVFPDHDGVPYQHVLHGTAGRPPMTVVRTDEEQVPEALVDHLGEGFDLRVDRPWRVRLLVVGPGEFVLSVVAHHVAVDGWSMGVLARDLEAAYAARCEGRVPGWGPLAVQYADYALWQRAVLGELEDPESVSSRQLAFWREALADLPQEIALPVDRARPAVPSFAGRMVPVVAGAGTHAGLVELAGRGRATMFMVVHAAVGVLLAKLGAGEDVPLGTPVAGRGEAALEGLAGFFVNTLVLRTDLSGDPTFAELLERVRGADLAAYAHQDVPFERLVEELNPSRSLSRTPLFQVMLALQNVPEAAWDLPGVRVSPEPPPPRLAARFDLAVSMVERRDALGAPAGLDGEILYATDLFDADTVRALAQRLTHVLDQVAADPGIRLSDVDVLTADERARVVERWNDSDLPVSPDSVVELFEERTAWSPDAIAVEAGERGEHALTYGELSSEAARLARHLVRAGVGPECRVAVVAERSVALVVSLVAVAMAGGVFVPVDPEYPADRVAFLLADSDPAVVLCTTATRDAVPAETGPEETVAPGAPALITASPPGRTTRRARRVVVVDDPAVAQEVASYASGPLGLSERLAPLTADNAAYVIYTSGSTGVPKGVAVPHHGLRNVVEDNILRYRLGGDSRVLQLVSPSFDVSMADIWPALCAGARLVLAPPKLDASGDELTRLMRARRVTHLATTPTYLLQMDAEELPELRLLIVGGEPMPPAARRRWQRGRALYVQYGVTEATIISTVSAVRHDRDGTTPIGGPIANTRVYALDPALRPVPVGVPGELYVTGAGVARGYLGRSALSAERFVASPFGTGERMYRTGDVVRWTSEGELVFAGRADAQVKVRGHRIEPGEIEAALAGCPGVREAVAMVREDTPGRRRLIGYAAADPRAVDGRTVRAYAAGVLPEHMVPTAVVVLDALPLTANGKLDRAALPAPDFTERVSGREPRTETERILCDLFAEMLRLDRVGADDGFFELGGDSISSMQLVSRARRAGLVMTPRHVFEEKTPERLAAVVEEAATGRERAPADIGVGDVPWTPVMRAFGERATGHRFAQWTTVGAPAGLGTDVLAAGLGALLDTHAMLRARAVPGHPGLVVDEPGSAHAEDQVARVDAADAADDDLDGVAGRAAREAVERLDPRSGVMAQAVWVDAGPARTGRIVLVLHHLVVDGVSWRILLPDLRAACEAVAAGRAPELDPVGTSFRRWAHLLADQARTEQRVAELDDWVSLLGEHQRPVGSRDLDPAVDTARTLRRRSWTLRPERAATLVGRTPAAFHCGVREVLLATLAGAVAHWRPETAAGLLVEVEGHGRAPLEGVDLSRTVGWFTDAHPVRLAVAAVDLDDAMAGGPAAGTLMKAVKEQVRAVPGDGLGHQLLRRLNPATAPVLAAAPTARIGFNYLGRFDAGTAGAVGDWQQAGAEAVGGSTDPDLPAMHTVEGLAVVRDTPEGPELTVTLTHPRQLLDAADVERLGRTWVRMLDGLAAHTEEPAAGGHTPSDFHLLDLEQDEVDQFEAIAAELEEGLSR</sequence>
<dbReference type="SMART" id="SM00823">
    <property type="entry name" value="PKS_PP"/>
    <property type="match status" value="3"/>
</dbReference>
<dbReference type="SUPFAM" id="SSF47336">
    <property type="entry name" value="ACP-like"/>
    <property type="match status" value="3"/>
</dbReference>
<dbReference type="Pfam" id="PF00501">
    <property type="entry name" value="AMP-binding"/>
    <property type="match status" value="3"/>
</dbReference>
<dbReference type="Gene3D" id="3.40.50.980">
    <property type="match status" value="6"/>
</dbReference>
<evidence type="ECO:0000256" key="5">
    <source>
        <dbReference type="ARBA" id="ARBA00022737"/>
    </source>
</evidence>
<dbReference type="Proteomes" id="UP000596130">
    <property type="component" value="Chromosome"/>
</dbReference>
<dbReference type="GO" id="GO:0072330">
    <property type="term" value="P:monocarboxylic acid biosynthetic process"/>
    <property type="evidence" value="ECO:0007669"/>
    <property type="project" value="UniProtKB-ARBA"/>
</dbReference>
<dbReference type="InterPro" id="IPR000873">
    <property type="entry name" value="AMP-dep_synth/lig_dom"/>
</dbReference>
<keyword evidence="3" id="KW-0596">Phosphopantetheine</keyword>
<dbReference type="InterPro" id="IPR010060">
    <property type="entry name" value="NRPS_synth"/>
</dbReference>
<evidence type="ECO:0000256" key="3">
    <source>
        <dbReference type="ARBA" id="ARBA00022450"/>
    </source>
</evidence>
<dbReference type="PANTHER" id="PTHR45527:SF1">
    <property type="entry name" value="FATTY ACID SYNTHASE"/>
    <property type="match status" value="1"/>
</dbReference>
<feature type="domain" description="Carrier" evidence="8">
    <location>
        <begin position="3163"/>
        <end position="3237"/>
    </location>
</feature>
<dbReference type="PANTHER" id="PTHR45527">
    <property type="entry name" value="NONRIBOSOMAL PEPTIDE SYNTHETASE"/>
    <property type="match status" value="1"/>
</dbReference>
<dbReference type="PROSITE" id="PS00012">
    <property type="entry name" value="PHOSPHOPANTETHEINE"/>
    <property type="match status" value="3"/>
</dbReference>
<dbReference type="Gene3D" id="3.30.300.30">
    <property type="match status" value="3"/>
</dbReference>
<name>A0A7T4PMK4_9ACTN</name>
<dbReference type="FunFam" id="1.10.1200.10:FF:000016">
    <property type="entry name" value="Non-ribosomal peptide synthase"/>
    <property type="match status" value="1"/>
</dbReference>
<dbReference type="Gene3D" id="3.30.559.30">
    <property type="entry name" value="Nonribosomal peptide synthetase, condensation domain"/>
    <property type="match status" value="4"/>
</dbReference>
<evidence type="ECO:0000256" key="6">
    <source>
        <dbReference type="ARBA" id="ARBA00023194"/>
    </source>
</evidence>
<dbReference type="Gene3D" id="1.10.1200.10">
    <property type="entry name" value="ACP-like"/>
    <property type="match status" value="3"/>
</dbReference>
<dbReference type="GO" id="GO:0005829">
    <property type="term" value="C:cytosol"/>
    <property type="evidence" value="ECO:0007669"/>
    <property type="project" value="TreeGrafter"/>
</dbReference>
<dbReference type="NCBIfam" id="NF003417">
    <property type="entry name" value="PRK04813.1"/>
    <property type="match status" value="5"/>
</dbReference>
<dbReference type="InterPro" id="IPR025110">
    <property type="entry name" value="AMP-bd_C"/>
</dbReference>
<dbReference type="Pfam" id="PF00668">
    <property type="entry name" value="Condensation"/>
    <property type="match status" value="4"/>
</dbReference>
<evidence type="ECO:0000256" key="1">
    <source>
        <dbReference type="ARBA" id="ARBA00001957"/>
    </source>
</evidence>
<dbReference type="SUPFAM" id="SSF52777">
    <property type="entry name" value="CoA-dependent acyltransferases"/>
    <property type="match status" value="8"/>
</dbReference>
<organism evidence="9 10">
    <name type="scientific">Streptomyces alfalfae</name>
    <dbReference type="NCBI Taxonomy" id="1642299"/>
    <lineage>
        <taxon>Bacteria</taxon>
        <taxon>Bacillati</taxon>
        <taxon>Actinomycetota</taxon>
        <taxon>Actinomycetes</taxon>
        <taxon>Kitasatosporales</taxon>
        <taxon>Streptomycetaceae</taxon>
        <taxon>Streptomyces</taxon>
    </lineage>
</organism>